<evidence type="ECO:0000256" key="1">
    <source>
        <dbReference type="ARBA" id="ARBA00004123"/>
    </source>
</evidence>
<keyword evidence="11" id="KW-1185">Reference proteome</keyword>
<name>A0A2G3A8D6_CAPAN</name>
<evidence type="ECO:0000256" key="5">
    <source>
        <dbReference type="ARBA" id="ARBA00023159"/>
    </source>
</evidence>
<dbReference type="SMART" id="SM00380">
    <property type="entry name" value="AP2"/>
    <property type="match status" value="1"/>
</dbReference>
<sequence length="221" mass="23716">MRHNILRSHHFIIFRVWLGTFETEKEAAHAYDAATKRLHGPGAVLNLPDDNNIRNVEDVPDELNPRSYVCDDGDKDNSNDILLNKSSDIVSSSKASDIASSAKTACGALRIESQIGVLMFLVPEQAVGCIEESGANSESSGSSFSRGYGVSSKAGKGVLRIRDPNQNHQVPNFPAVNIALVAADDCGSSQTVVPDHPPATSAEHLDTELNLELSLAPSRNI</sequence>
<dbReference type="SUPFAM" id="SSF54171">
    <property type="entry name" value="DNA-binding domain"/>
    <property type="match status" value="1"/>
</dbReference>
<dbReference type="GO" id="GO:0003700">
    <property type="term" value="F:DNA-binding transcription factor activity"/>
    <property type="evidence" value="ECO:0000318"/>
    <property type="project" value="GO_Central"/>
</dbReference>
<dbReference type="InterPro" id="IPR016177">
    <property type="entry name" value="DNA-bd_dom_sf"/>
</dbReference>
<gene>
    <name evidence="10" type="ORF">T459_05573</name>
</gene>
<comment type="caution">
    <text evidence="10">The sequence shown here is derived from an EMBL/GenBank/DDBJ whole genome shotgun (WGS) entry which is preliminary data.</text>
</comment>
<protein>
    <recommendedName>
        <fullName evidence="9">AP2/ERF domain-containing protein</fullName>
    </recommendedName>
</protein>
<evidence type="ECO:0000256" key="6">
    <source>
        <dbReference type="ARBA" id="ARBA00023163"/>
    </source>
</evidence>
<keyword evidence="7" id="KW-0539">Nucleus</keyword>
<feature type="domain" description="AP2/ERF" evidence="9">
    <location>
        <begin position="1"/>
        <end position="48"/>
    </location>
</feature>
<reference evidence="10 11" key="2">
    <citation type="journal article" date="2017" name="Genome Biol.">
        <title>New reference genome sequences of hot pepper reveal the massive evolution of plant disease-resistance genes by retroduplication.</title>
        <authorList>
            <person name="Kim S."/>
            <person name="Park J."/>
            <person name="Yeom S.I."/>
            <person name="Kim Y.M."/>
            <person name="Seo E."/>
            <person name="Kim K.T."/>
            <person name="Kim M.S."/>
            <person name="Lee J.M."/>
            <person name="Cheong K."/>
            <person name="Shin H.S."/>
            <person name="Kim S.B."/>
            <person name="Han K."/>
            <person name="Lee J."/>
            <person name="Park M."/>
            <person name="Lee H.A."/>
            <person name="Lee H.Y."/>
            <person name="Lee Y."/>
            <person name="Oh S."/>
            <person name="Lee J.H."/>
            <person name="Choi E."/>
            <person name="Choi E."/>
            <person name="Lee S.E."/>
            <person name="Jeon J."/>
            <person name="Kim H."/>
            <person name="Choi G."/>
            <person name="Song H."/>
            <person name="Lee J."/>
            <person name="Lee S.C."/>
            <person name="Kwon J.K."/>
            <person name="Lee H.Y."/>
            <person name="Koo N."/>
            <person name="Hong Y."/>
            <person name="Kim R.W."/>
            <person name="Kang W.H."/>
            <person name="Huh J.H."/>
            <person name="Kang B.C."/>
            <person name="Yang T.J."/>
            <person name="Lee Y.H."/>
            <person name="Bennetzen J.L."/>
            <person name="Choi D."/>
        </authorList>
    </citation>
    <scope>NUCLEOTIDE SEQUENCE [LARGE SCALE GENOMIC DNA]</scope>
    <source>
        <strain evidence="11">cv. CM334</strain>
    </source>
</reference>
<evidence type="ECO:0000256" key="3">
    <source>
        <dbReference type="ARBA" id="ARBA00023016"/>
    </source>
</evidence>
<dbReference type="AlphaFoldDB" id="A0A2G3A8D6"/>
<evidence type="ECO:0000256" key="2">
    <source>
        <dbReference type="ARBA" id="ARBA00023015"/>
    </source>
</evidence>
<evidence type="ECO:0000313" key="11">
    <source>
        <dbReference type="Proteomes" id="UP000222542"/>
    </source>
</evidence>
<evidence type="ECO:0000256" key="7">
    <source>
        <dbReference type="ARBA" id="ARBA00023242"/>
    </source>
</evidence>
<reference evidence="10 11" key="1">
    <citation type="journal article" date="2014" name="Nat. Genet.">
        <title>Genome sequence of the hot pepper provides insights into the evolution of pungency in Capsicum species.</title>
        <authorList>
            <person name="Kim S."/>
            <person name="Park M."/>
            <person name="Yeom S.I."/>
            <person name="Kim Y.M."/>
            <person name="Lee J.M."/>
            <person name="Lee H.A."/>
            <person name="Seo E."/>
            <person name="Choi J."/>
            <person name="Cheong K."/>
            <person name="Kim K.T."/>
            <person name="Jung K."/>
            <person name="Lee G.W."/>
            <person name="Oh S.K."/>
            <person name="Bae C."/>
            <person name="Kim S.B."/>
            <person name="Lee H.Y."/>
            <person name="Kim S.Y."/>
            <person name="Kim M.S."/>
            <person name="Kang B.C."/>
            <person name="Jo Y.D."/>
            <person name="Yang H.B."/>
            <person name="Jeong H.J."/>
            <person name="Kang W.H."/>
            <person name="Kwon J.K."/>
            <person name="Shin C."/>
            <person name="Lim J.Y."/>
            <person name="Park J.H."/>
            <person name="Huh J.H."/>
            <person name="Kim J.S."/>
            <person name="Kim B.D."/>
            <person name="Cohen O."/>
            <person name="Paran I."/>
            <person name="Suh M.C."/>
            <person name="Lee S.B."/>
            <person name="Kim Y.K."/>
            <person name="Shin Y."/>
            <person name="Noh S.J."/>
            <person name="Park J."/>
            <person name="Seo Y.S."/>
            <person name="Kwon S.Y."/>
            <person name="Kim H.A."/>
            <person name="Park J.M."/>
            <person name="Kim H.J."/>
            <person name="Choi S.B."/>
            <person name="Bosland P.W."/>
            <person name="Reeves G."/>
            <person name="Jo S.H."/>
            <person name="Lee B.W."/>
            <person name="Cho H.T."/>
            <person name="Choi H.S."/>
            <person name="Lee M.S."/>
            <person name="Yu Y."/>
            <person name="Do Choi Y."/>
            <person name="Park B.S."/>
            <person name="van Deynze A."/>
            <person name="Ashrafi H."/>
            <person name="Hill T."/>
            <person name="Kim W.T."/>
            <person name="Pai H.S."/>
            <person name="Ahn H.K."/>
            <person name="Yeam I."/>
            <person name="Giovannoni J.J."/>
            <person name="Rose J.K."/>
            <person name="Sorensen I."/>
            <person name="Lee S.J."/>
            <person name="Kim R.W."/>
            <person name="Choi I.Y."/>
            <person name="Choi B.S."/>
            <person name="Lim J.S."/>
            <person name="Lee Y.H."/>
            <person name="Choi D."/>
        </authorList>
    </citation>
    <scope>NUCLEOTIDE SEQUENCE [LARGE SCALE GENOMIC DNA]</scope>
    <source>
        <strain evidence="11">cv. CM334</strain>
    </source>
</reference>
<keyword evidence="6" id="KW-0804">Transcription</keyword>
<dbReference type="GO" id="GO:0006950">
    <property type="term" value="P:response to stress"/>
    <property type="evidence" value="ECO:0000318"/>
    <property type="project" value="GO_Central"/>
</dbReference>
<dbReference type="EMBL" id="AYRZ02000002">
    <property type="protein sequence ID" value="PHT90460.1"/>
    <property type="molecule type" value="Genomic_DNA"/>
</dbReference>
<dbReference type="GO" id="GO:0045893">
    <property type="term" value="P:positive regulation of DNA-templated transcription"/>
    <property type="evidence" value="ECO:0000318"/>
    <property type="project" value="GO_Central"/>
</dbReference>
<dbReference type="CDD" id="cd00018">
    <property type="entry name" value="AP2"/>
    <property type="match status" value="1"/>
</dbReference>
<comment type="similarity">
    <text evidence="8">Belongs to the AP2/ERF transcription factor family. ERF subfamily.</text>
</comment>
<dbReference type="PANTHER" id="PTHR31241:SF62">
    <property type="entry name" value="DEHYDRATION-RESPONSIVE ELEMENT-BINDING PROTEIN 2D"/>
    <property type="match status" value="1"/>
</dbReference>
<accession>A0A2G3A8D6</accession>
<evidence type="ECO:0000313" key="10">
    <source>
        <dbReference type="EMBL" id="PHT90460.1"/>
    </source>
</evidence>
<evidence type="ECO:0000259" key="9">
    <source>
        <dbReference type="PROSITE" id="PS51032"/>
    </source>
</evidence>
<dbReference type="PROSITE" id="PS51032">
    <property type="entry name" value="AP2_ERF"/>
    <property type="match status" value="1"/>
</dbReference>
<dbReference type="Proteomes" id="UP000222542">
    <property type="component" value="Unassembled WGS sequence"/>
</dbReference>
<dbReference type="InterPro" id="IPR036955">
    <property type="entry name" value="AP2/ERF_dom_sf"/>
</dbReference>
<keyword evidence="2" id="KW-0805">Transcription regulation</keyword>
<dbReference type="GO" id="GO:0000976">
    <property type="term" value="F:transcription cis-regulatory region binding"/>
    <property type="evidence" value="ECO:0000318"/>
    <property type="project" value="GO_Central"/>
</dbReference>
<keyword evidence="4" id="KW-0238">DNA-binding</keyword>
<evidence type="ECO:0000256" key="4">
    <source>
        <dbReference type="ARBA" id="ARBA00023125"/>
    </source>
</evidence>
<dbReference type="STRING" id="4072.A0A2G3A8D6"/>
<evidence type="ECO:0000256" key="8">
    <source>
        <dbReference type="ARBA" id="ARBA00024343"/>
    </source>
</evidence>
<dbReference type="SMR" id="A0A2G3A8D6"/>
<dbReference type="Gramene" id="PHT90460">
    <property type="protein sequence ID" value="PHT90460"/>
    <property type="gene ID" value="T459_05573"/>
</dbReference>
<proteinExistence type="inferred from homology"/>
<keyword evidence="5" id="KW-0010">Activator</keyword>
<keyword evidence="3" id="KW-0346">Stress response</keyword>
<dbReference type="Gene3D" id="3.30.730.10">
    <property type="entry name" value="AP2/ERF domain"/>
    <property type="match status" value="1"/>
</dbReference>
<dbReference type="InterPro" id="IPR001471">
    <property type="entry name" value="AP2/ERF_dom"/>
</dbReference>
<organism evidence="10 11">
    <name type="scientific">Capsicum annuum</name>
    <name type="common">Capsicum pepper</name>
    <dbReference type="NCBI Taxonomy" id="4072"/>
    <lineage>
        <taxon>Eukaryota</taxon>
        <taxon>Viridiplantae</taxon>
        <taxon>Streptophyta</taxon>
        <taxon>Embryophyta</taxon>
        <taxon>Tracheophyta</taxon>
        <taxon>Spermatophyta</taxon>
        <taxon>Magnoliopsida</taxon>
        <taxon>eudicotyledons</taxon>
        <taxon>Gunneridae</taxon>
        <taxon>Pentapetalae</taxon>
        <taxon>asterids</taxon>
        <taxon>lamiids</taxon>
        <taxon>Solanales</taxon>
        <taxon>Solanaceae</taxon>
        <taxon>Solanoideae</taxon>
        <taxon>Capsiceae</taxon>
        <taxon>Capsicum</taxon>
    </lineage>
</organism>
<dbReference type="PANTHER" id="PTHR31241">
    <property type="entry name" value="DEHYDRATION-RESPONSIVE ELEMENT-BINDING PROTEIN 2C"/>
    <property type="match status" value="1"/>
</dbReference>
<comment type="subcellular location">
    <subcellularLocation>
        <location evidence="1">Nucleus</location>
    </subcellularLocation>
</comment>
<dbReference type="GO" id="GO:0005634">
    <property type="term" value="C:nucleus"/>
    <property type="evidence" value="ECO:0000318"/>
    <property type="project" value="GO_Central"/>
</dbReference>